<feature type="domain" description="GST C-terminal" evidence="10">
    <location>
        <begin position="92"/>
        <end position="213"/>
    </location>
</feature>
<evidence type="ECO:0000259" key="10">
    <source>
        <dbReference type="PROSITE" id="PS50405"/>
    </source>
</evidence>
<dbReference type="InterPro" id="IPR004045">
    <property type="entry name" value="Glutathione_S-Trfase_N"/>
</dbReference>
<dbReference type="PROSITE" id="PS50405">
    <property type="entry name" value="GST_CTER"/>
    <property type="match status" value="1"/>
</dbReference>
<dbReference type="InterPro" id="IPR036249">
    <property type="entry name" value="Thioredoxin-like_sf"/>
</dbReference>
<protein>
    <recommendedName>
        <fullName evidence="5">glutathione transferase</fullName>
        <ecNumber evidence="5">2.5.1.18</ecNumber>
    </recommendedName>
    <alternativeName>
        <fullName evidence="7">GST class-pi</fullName>
    </alternativeName>
</protein>
<dbReference type="KEGG" id="ptm:GSPATT00034544001"/>
<dbReference type="SUPFAM" id="SSF52833">
    <property type="entry name" value="Thioredoxin-like"/>
    <property type="match status" value="1"/>
</dbReference>
<sequence>MQNQIEFGYWNIRGIAQPLRYLLEYVEIPYTDKVYNIAESEWSESVAKPPLNQEVLVNLPYVKDGDKWVFESQALYIYIAYKANRPDLLGTGKEEQVVVEQVKGVLIDLYRGFRSLIAIPEADYQAKKDEYFNTQVLWIIEKLNKFIQGRTWSAGDNLTYVDFFQFEVEETLEAYKPGLLDQFQNLRKHRDALAEIPQIKKYLASDRFIAKPFYPIGRWRWW</sequence>
<dbReference type="Gene3D" id="1.20.1050.10">
    <property type="match status" value="1"/>
</dbReference>
<dbReference type="InParanoid" id="A0C2P9"/>
<evidence type="ECO:0000259" key="9">
    <source>
        <dbReference type="PROSITE" id="PS50404"/>
    </source>
</evidence>
<comment type="subunit">
    <text evidence="4">Homodimer.</text>
</comment>
<dbReference type="SUPFAM" id="SSF47616">
    <property type="entry name" value="GST C-terminal domain-like"/>
    <property type="match status" value="1"/>
</dbReference>
<dbReference type="HOGENOM" id="CLU_039475_2_0_1"/>
<proteinExistence type="inferred from homology"/>
<dbReference type="AlphaFoldDB" id="A0C2P9"/>
<evidence type="ECO:0000256" key="4">
    <source>
        <dbReference type="ARBA" id="ARBA00011738"/>
    </source>
</evidence>
<dbReference type="PROSITE" id="PS50404">
    <property type="entry name" value="GST_NTER"/>
    <property type="match status" value="1"/>
</dbReference>
<dbReference type="PANTHER" id="PTHR11571:SF222">
    <property type="entry name" value="GLUTATHIONE TRANSFERASE"/>
    <property type="match status" value="1"/>
</dbReference>
<dbReference type="InterPro" id="IPR050213">
    <property type="entry name" value="GST_superfamily"/>
</dbReference>
<dbReference type="GO" id="GO:0006749">
    <property type="term" value="P:glutathione metabolic process"/>
    <property type="evidence" value="ECO:0000318"/>
    <property type="project" value="GO_Central"/>
</dbReference>
<dbReference type="OrthoDB" id="410118at2759"/>
<dbReference type="FunFam" id="1.20.1050.10:FF:000020">
    <property type="entry name" value="Glutathione S-transferase P 1"/>
    <property type="match status" value="1"/>
</dbReference>
<keyword evidence="12" id="KW-1185">Reference proteome</keyword>
<dbReference type="EMBL" id="CT868036">
    <property type="protein sequence ID" value="CAK65066.1"/>
    <property type="molecule type" value="Genomic_DNA"/>
</dbReference>
<organism evidence="11 12">
    <name type="scientific">Paramecium tetraurelia</name>
    <dbReference type="NCBI Taxonomy" id="5888"/>
    <lineage>
        <taxon>Eukaryota</taxon>
        <taxon>Sar</taxon>
        <taxon>Alveolata</taxon>
        <taxon>Ciliophora</taxon>
        <taxon>Intramacronucleata</taxon>
        <taxon>Oligohymenophorea</taxon>
        <taxon>Peniculida</taxon>
        <taxon>Parameciidae</taxon>
        <taxon>Paramecium</taxon>
    </lineage>
</organism>
<dbReference type="EC" id="2.5.1.18" evidence="5"/>
<comment type="function">
    <text evidence="1">Conjugation of reduced glutathione to a wide number of exogenous and endogenous hydrophobic electrophiles.</text>
</comment>
<dbReference type="InterPro" id="IPR036282">
    <property type="entry name" value="Glutathione-S-Trfase_C_sf"/>
</dbReference>
<dbReference type="InterPro" id="IPR010987">
    <property type="entry name" value="Glutathione-S-Trfase_C-like"/>
</dbReference>
<evidence type="ECO:0000313" key="12">
    <source>
        <dbReference type="Proteomes" id="UP000000600"/>
    </source>
</evidence>
<gene>
    <name evidence="11" type="ORF">GSPATT00034544001</name>
</gene>
<comment type="similarity">
    <text evidence="2">Belongs to the GST superfamily. Mu family.</text>
</comment>
<dbReference type="Pfam" id="PF02798">
    <property type="entry name" value="GST_N"/>
    <property type="match status" value="1"/>
</dbReference>
<reference evidence="11 12" key="1">
    <citation type="journal article" date="2006" name="Nature">
        <title>Global trends of whole-genome duplications revealed by the ciliate Paramecium tetraurelia.</title>
        <authorList>
            <consortium name="Genoscope"/>
            <person name="Aury J.-M."/>
            <person name="Jaillon O."/>
            <person name="Duret L."/>
            <person name="Noel B."/>
            <person name="Jubin C."/>
            <person name="Porcel B.M."/>
            <person name="Segurens B."/>
            <person name="Daubin V."/>
            <person name="Anthouard V."/>
            <person name="Aiach N."/>
            <person name="Arnaiz O."/>
            <person name="Billaut A."/>
            <person name="Beisson J."/>
            <person name="Blanc I."/>
            <person name="Bouhouche K."/>
            <person name="Camara F."/>
            <person name="Duharcourt S."/>
            <person name="Guigo R."/>
            <person name="Gogendeau D."/>
            <person name="Katinka M."/>
            <person name="Keller A.-M."/>
            <person name="Kissmehl R."/>
            <person name="Klotz C."/>
            <person name="Koll F."/>
            <person name="Le Moue A."/>
            <person name="Lepere C."/>
            <person name="Malinsky S."/>
            <person name="Nowacki M."/>
            <person name="Nowak J.K."/>
            <person name="Plattner H."/>
            <person name="Poulain J."/>
            <person name="Ruiz F."/>
            <person name="Serrano V."/>
            <person name="Zagulski M."/>
            <person name="Dessen P."/>
            <person name="Betermier M."/>
            <person name="Weissenbach J."/>
            <person name="Scarpelli C."/>
            <person name="Schachter V."/>
            <person name="Sperling L."/>
            <person name="Meyer E."/>
            <person name="Cohen J."/>
            <person name="Wincker P."/>
        </authorList>
    </citation>
    <scope>NUCLEOTIDE SEQUENCE [LARGE SCALE GENOMIC DNA]</scope>
    <source>
        <strain evidence="11 12">Stock d4-2</strain>
    </source>
</reference>
<comment type="similarity">
    <text evidence="3">Belongs to the GST superfamily. Pi family.</text>
</comment>
<comment type="catalytic activity">
    <reaction evidence="8">
        <text>RX + glutathione = an S-substituted glutathione + a halide anion + H(+)</text>
        <dbReference type="Rhea" id="RHEA:16437"/>
        <dbReference type="ChEBI" id="CHEBI:15378"/>
        <dbReference type="ChEBI" id="CHEBI:16042"/>
        <dbReference type="ChEBI" id="CHEBI:17792"/>
        <dbReference type="ChEBI" id="CHEBI:57925"/>
        <dbReference type="ChEBI" id="CHEBI:90779"/>
        <dbReference type="EC" id="2.5.1.18"/>
    </reaction>
</comment>
<dbReference type="Gene3D" id="3.40.30.10">
    <property type="entry name" value="Glutaredoxin"/>
    <property type="match status" value="1"/>
</dbReference>
<dbReference type="eggNOG" id="KOG1695">
    <property type="taxonomic scope" value="Eukaryota"/>
</dbReference>
<dbReference type="STRING" id="5888.A0C2P9"/>
<dbReference type="Pfam" id="PF14497">
    <property type="entry name" value="GST_C_3"/>
    <property type="match status" value="1"/>
</dbReference>
<evidence type="ECO:0000256" key="8">
    <source>
        <dbReference type="ARBA" id="ARBA00047960"/>
    </source>
</evidence>
<evidence type="ECO:0000256" key="6">
    <source>
        <dbReference type="ARBA" id="ARBA00022679"/>
    </source>
</evidence>
<dbReference type="RefSeq" id="XP_001432463.1">
    <property type="nucleotide sequence ID" value="XM_001432426.1"/>
</dbReference>
<accession>A0C2P9</accession>
<evidence type="ECO:0000256" key="2">
    <source>
        <dbReference type="ARBA" id="ARBA00005861"/>
    </source>
</evidence>
<dbReference type="InterPro" id="IPR040079">
    <property type="entry name" value="Glutathione_S-Trfase"/>
</dbReference>
<dbReference type="GeneID" id="5018248"/>
<dbReference type="Proteomes" id="UP000000600">
    <property type="component" value="Unassembled WGS sequence"/>
</dbReference>
<dbReference type="PANTHER" id="PTHR11571">
    <property type="entry name" value="GLUTATHIONE S-TRANSFERASE"/>
    <property type="match status" value="1"/>
</dbReference>
<keyword evidence="6" id="KW-0808">Transferase</keyword>
<evidence type="ECO:0000256" key="5">
    <source>
        <dbReference type="ARBA" id="ARBA00012452"/>
    </source>
</evidence>
<dbReference type="GO" id="GO:0004364">
    <property type="term" value="F:glutathione transferase activity"/>
    <property type="evidence" value="ECO:0000318"/>
    <property type="project" value="GO_Central"/>
</dbReference>
<evidence type="ECO:0000256" key="3">
    <source>
        <dbReference type="ARBA" id="ARBA00007297"/>
    </source>
</evidence>
<dbReference type="SFLD" id="SFLDS00019">
    <property type="entry name" value="Glutathione_Transferase_(cytos"/>
    <property type="match status" value="1"/>
</dbReference>
<feature type="domain" description="GST N-terminal" evidence="9">
    <location>
        <begin position="3"/>
        <end position="87"/>
    </location>
</feature>
<dbReference type="OMA" id="HLRERRW"/>
<evidence type="ECO:0000256" key="7">
    <source>
        <dbReference type="ARBA" id="ARBA00032759"/>
    </source>
</evidence>
<dbReference type="InterPro" id="IPR004046">
    <property type="entry name" value="GST_C"/>
</dbReference>
<name>A0C2P9_PARTE</name>
<evidence type="ECO:0000313" key="11">
    <source>
        <dbReference type="EMBL" id="CAK65066.1"/>
    </source>
</evidence>
<evidence type="ECO:0000256" key="1">
    <source>
        <dbReference type="ARBA" id="ARBA00003701"/>
    </source>
</evidence>